<dbReference type="InterPro" id="IPR051400">
    <property type="entry name" value="HAD-like_hydrolase"/>
</dbReference>
<gene>
    <name evidence="3" type="ORF">KI659_07170</name>
</gene>
<accession>A0AAP2G4T0</accession>
<reference evidence="3 4" key="1">
    <citation type="submission" date="2021-05" db="EMBL/GenBank/DDBJ databases">
        <authorList>
            <person name="Zhang Z.D."/>
            <person name="Osman G."/>
        </authorList>
    </citation>
    <scope>NUCLEOTIDE SEQUENCE [LARGE SCALE GENOMIC DNA]</scope>
    <source>
        <strain evidence="3 4">KCTC 32217</strain>
    </source>
</reference>
<keyword evidence="4" id="KW-1185">Reference proteome</keyword>
<evidence type="ECO:0000313" key="4">
    <source>
        <dbReference type="Proteomes" id="UP001319104"/>
    </source>
</evidence>
<dbReference type="InterPro" id="IPR023214">
    <property type="entry name" value="HAD_sf"/>
</dbReference>
<sequence>MDFHFKKAMIYDLDNTLYPVKAIGDKLFAPVLEVIAQDEKQQANMDGIRKDIMRIPFQDMAKKYDFGPALTQKGEEILQETTYDEKIPLHEDYPAILEMPGHRFLVTTGFYNMQKSKIDLMELEKDFQACYIIDPMKSDQTKKEIFLQIIKDGNFELKDVMVIGDDPESEIAAGNEIGVETVLYDKHDQYQTHPANHKIRDFRELVTILIN</sequence>
<dbReference type="PANTHER" id="PTHR46470">
    <property type="entry name" value="N-ACYLNEURAMINATE-9-PHOSPHATASE"/>
    <property type="match status" value="1"/>
</dbReference>
<keyword evidence="2" id="KW-0460">Magnesium</keyword>
<proteinExistence type="predicted"/>
<comment type="caution">
    <text evidence="3">The sequence shown here is derived from an EMBL/GenBank/DDBJ whole genome shotgun (WGS) entry which is preliminary data.</text>
</comment>
<dbReference type="Pfam" id="PF00702">
    <property type="entry name" value="Hydrolase"/>
    <property type="match status" value="1"/>
</dbReference>
<name>A0AAP2G4T0_9BACT</name>
<evidence type="ECO:0000256" key="1">
    <source>
        <dbReference type="ARBA" id="ARBA00022801"/>
    </source>
</evidence>
<dbReference type="Gene3D" id="1.10.150.520">
    <property type="match status" value="1"/>
</dbReference>
<organism evidence="3 4">
    <name type="scientific">Litoribacter ruber</name>
    <dbReference type="NCBI Taxonomy" id="702568"/>
    <lineage>
        <taxon>Bacteria</taxon>
        <taxon>Pseudomonadati</taxon>
        <taxon>Bacteroidota</taxon>
        <taxon>Cytophagia</taxon>
        <taxon>Cytophagales</taxon>
        <taxon>Cyclobacteriaceae</taxon>
        <taxon>Litoribacter</taxon>
    </lineage>
</organism>
<dbReference type="InterPro" id="IPR036412">
    <property type="entry name" value="HAD-like_sf"/>
</dbReference>
<dbReference type="Gene3D" id="3.40.50.1000">
    <property type="entry name" value="HAD superfamily/HAD-like"/>
    <property type="match status" value="1"/>
</dbReference>
<dbReference type="RefSeq" id="WP_213944680.1">
    <property type="nucleotide sequence ID" value="NZ_JAHCMY010000003.1"/>
</dbReference>
<dbReference type="AlphaFoldDB" id="A0AAP2G4T0"/>
<evidence type="ECO:0000256" key="2">
    <source>
        <dbReference type="ARBA" id="ARBA00022842"/>
    </source>
</evidence>
<dbReference type="SUPFAM" id="SSF56784">
    <property type="entry name" value="HAD-like"/>
    <property type="match status" value="1"/>
</dbReference>
<keyword evidence="1 3" id="KW-0378">Hydrolase</keyword>
<protein>
    <submittedName>
        <fullName evidence="3">HAD family hydrolase</fullName>
    </submittedName>
</protein>
<dbReference type="Proteomes" id="UP001319104">
    <property type="component" value="Unassembled WGS sequence"/>
</dbReference>
<dbReference type="GO" id="GO:0016787">
    <property type="term" value="F:hydrolase activity"/>
    <property type="evidence" value="ECO:0007669"/>
    <property type="project" value="UniProtKB-KW"/>
</dbReference>
<dbReference type="EMBL" id="JAHCMY010000003">
    <property type="protein sequence ID" value="MBS9523793.1"/>
    <property type="molecule type" value="Genomic_DNA"/>
</dbReference>
<evidence type="ECO:0000313" key="3">
    <source>
        <dbReference type="EMBL" id="MBS9523793.1"/>
    </source>
</evidence>